<dbReference type="Proteomes" id="UP000295146">
    <property type="component" value="Unassembled WGS sequence"/>
</dbReference>
<evidence type="ECO:0000313" key="2">
    <source>
        <dbReference type="EMBL" id="TDW70159.1"/>
    </source>
</evidence>
<feature type="compositionally biased region" description="Polar residues" evidence="1">
    <location>
        <begin position="43"/>
        <end position="54"/>
    </location>
</feature>
<reference evidence="2 3" key="1">
    <citation type="submission" date="2019-03" db="EMBL/GenBank/DDBJ databases">
        <title>Genomic Encyclopedia of Type Strains, Phase III (KMG-III): the genomes of soil and plant-associated and newly described type strains.</title>
        <authorList>
            <person name="Whitman W."/>
        </authorList>
    </citation>
    <scope>NUCLEOTIDE SEQUENCE [LARGE SCALE GENOMIC DNA]</scope>
    <source>
        <strain evidence="2 3">VKM Ac-2573</strain>
    </source>
</reference>
<accession>A0A4R8C2Z7</accession>
<dbReference type="RefSeq" id="WP_134105381.1">
    <property type="nucleotide sequence ID" value="NZ_SODP01000002.1"/>
</dbReference>
<evidence type="ECO:0000313" key="3">
    <source>
        <dbReference type="Proteomes" id="UP000295146"/>
    </source>
</evidence>
<dbReference type="EMBL" id="SODP01000002">
    <property type="protein sequence ID" value="TDW70159.1"/>
    <property type="molecule type" value="Genomic_DNA"/>
</dbReference>
<dbReference type="PROSITE" id="PS51257">
    <property type="entry name" value="PROKAR_LIPOPROTEIN"/>
    <property type="match status" value="1"/>
</dbReference>
<comment type="caution">
    <text evidence="2">The sequence shown here is derived from an EMBL/GenBank/DDBJ whole genome shotgun (WGS) entry which is preliminary data.</text>
</comment>
<keyword evidence="3" id="KW-1185">Reference proteome</keyword>
<sequence length="227" mass="24372">MQRLGGLLVLVLALAGCGDEVAPQAGSTPSLGLRAIEPPDGTGAQTPGAQTPGVTQPAPFPTTPLPRRPELPASAYQQISVVRLQTPNAALQVPPDGYAQVIFACSYEEWSPQYEYNATTNYNPPGRHLRGDKVGDFLGSISASEVGRALGSAADPTSDDWMARSYTEDSWPDRRLVTAYQVKRVNLTRAKVLAARNAYAKGCSVKYTAPLLDAVRVSIYAPWNWSI</sequence>
<evidence type="ECO:0000256" key="1">
    <source>
        <dbReference type="SAM" id="MobiDB-lite"/>
    </source>
</evidence>
<dbReference type="OrthoDB" id="3820358at2"/>
<protein>
    <submittedName>
        <fullName evidence="2">Uncharacterized protein</fullName>
    </submittedName>
</protein>
<dbReference type="AlphaFoldDB" id="A0A4R8C2Z7"/>
<gene>
    <name evidence="2" type="ORF">EV653_4194</name>
</gene>
<feature type="region of interest" description="Disordered" evidence="1">
    <location>
        <begin position="22"/>
        <end position="70"/>
    </location>
</feature>
<name>A0A4R8C2Z7_9ACTN</name>
<organism evidence="2 3">
    <name type="scientific">Kribbella pratensis</name>
    <dbReference type="NCBI Taxonomy" id="2512112"/>
    <lineage>
        <taxon>Bacteria</taxon>
        <taxon>Bacillati</taxon>
        <taxon>Actinomycetota</taxon>
        <taxon>Actinomycetes</taxon>
        <taxon>Propionibacteriales</taxon>
        <taxon>Kribbellaceae</taxon>
        <taxon>Kribbella</taxon>
    </lineage>
</organism>
<proteinExistence type="predicted"/>